<name>A0A9X2F717_9BACT</name>
<organism evidence="1 2">
    <name type="scientific">Aeoliella straminimaris</name>
    <dbReference type="NCBI Taxonomy" id="2954799"/>
    <lineage>
        <taxon>Bacteria</taxon>
        <taxon>Pseudomonadati</taxon>
        <taxon>Planctomycetota</taxon>
        <taxon>Planctomycetia</taxon>
        <taxon>Pirellulales</taxon>
        <taxon>Lacipirellulaceae</taxon>
        <taxon>Aeoliella</taxon>
    </lineage>
</organism>
<gene>
    <name evidence="1" type="ORF">NG895_02755</name>
</gene>
<protein>
    <submittedName>
        <fullName evidence="1">Uncharacterized protein</fullName>
    </submittedName>
</protein>
<accession>A0A9X2F717</accession>
<evidence type="ECO:0000313" key="2">
    <source>
        <dbReference type="Proteomes" id="UP001155241"/>
    </source>
</evidence>
<comment type="caution">
    <text evidence="1">The sequence shown here is derived from an EMBL/GenBank/DDBJ whole genome shotgun (WGS) entry which is preliminary data.</text>
</comment>
<sequence>MGPGYSASAADSTDRLVIAGTPSAADLANKPPTFDLGDAFDVLGFAAARRPFGVFVLPVPIAGPAWNILQQLNFWGLSIGLAGDCNGEEFVNLVDYGN</sequence>
<proteinExistence type="predicted"/>
<dbReference type="Proteomes" id="UP001155241">
    <property type="component" value="Unassembled WGS sequence"/>
</dbReference>
<dbReference type="EMBL" id="JAMXLR010000011">
    <property type="protein sequence ID" value="MCO6042818.1"/>
    <property type="molecule type" value="Genomic_DNA"/>
</dbReference>
<reference evidence="1" key="1">
    <citation type="submission" date="2022-06" db="EMBL/GenBank/DDBJ databases">
        <title>Aeoliella straminimaris, a novel planctomycete from sediments.</title>
        <authorList>
            <person name="Vitorino I.R."/>
            <person name="Lage O.M."/>
        </authorList>
    </citation>
    <scope>NUCLEOTIDE SEQUENCE</scope>
    <source>
        <strain evidence="1">ICT_H6.2</strain>
    </source>
</reference>
<dbReference type="RefSeq" id="WP_252850918.1">
    <property type="nucleotide sequence ID" value="NZ_JAMXLR010000011.1"/>
</dbReference>
<dbReference type="AlphaFoldDB" id="A0A9X2F717"/>
<evidence type="ECO:0000313" key="1">
    <source>
        <dbReference type="EMBL" id="MCO6042818.1"/>
    </source>
</evidence>
<keyword evidence="2" id="KW-1185">Reference proteome</keyword>